<dbReference type="Proteomes" id="UP001374579">
    <property type="component" value="Unassembled WGS sequence"/>
</dbReference>
<protein>
    <recommendedName>
        <fullName evidence="5">Biogenesis of lysosome-related organelles complex 1 subunit 2</fullName>
    </recommendedName>
</protein>
<evidence type="ECO:0008006" key="5">
    <source>
        <dbReference type="Google" id="ProtNLM"/>
    </source>
</evidence>
<evidence type="ECO:0000256" key="2">
    <source>
        <dbReference type="SAM" id="MobiDB-lite"/>
    </source>
</evidence>
<dbReference type="GO" id="GO:0043015">
    <property type="term" value="F:gamma-tubulin binding"/>
    <property type="evidence" value="ECO:0007669"/>
    <property type="project" value="TreeGrafter"/>
</dbReference>
<dbReference type="InterPro" id="IPR019269">
    <property type="entry name" value="BLOC1_su2"/>
</dbReference>
<organism evidence="3 4">
    <name type="scientific">Littorina saxatilis</name>
    <dbReference type="NCBI Taxonomy" id="31220"/>
    <lineage>
        <taxon>Eukaryota</taxon>
        <taxon>Metazoa</taxon>
        <taxon>Spiralia</taxon>
        <taxon>Lophotrochozoa</taxon>
        <taxon>Mollusca</taxon>
        <taxon>Gastropoda</taxon>
        <taxon>Caenogastropoda</taxon>
        <taxon>Littorinimorpha</taxon>
        <taxon>Littorinoidea</taxon>
        <taxon>Littorinidae</taxon>
        <taxon>Littorina</taxon>
    </lineage>
</organism>
<evidence type="ECO:0000313" key="4">
    <source>
        <dbReference type="Proteomes" id="UP001374579"/>
    </source>
</evidence>
<evidence type="ECO:0000256" key="1">
    <source>
        <dbReference type="ARBA" id="ARBA00008468"/>
    </source>
</evidence>
<comment type="similarity">
    <text evidence="1">Belongs to the BLOC1S2 family.</text>
</comment>
<keyword evidence="4" id="KW-1185">Reference proteome</keyword>
<sequence>MAEKAKQTAKPEVPDVDVAEEAKEPPPVDVVDLCHETFQKTAEYLRGELEGTIEDYKLLEKMNKVTICKYSEMKHIALSVGGALQELNEKYKSLQPYLDQIDTIEESVSALEQAAYSLDHYSKRLEAKFKSMEKR</sequence>
<dbReference type="Pfam" id="PF10046">
    <property type="entry name" value="BLOC1_2"/>
    <property type="match status" value="1"/>
</dbReference>
<accession>A0AAN9BSC0</accession>
<dbReference type="AlphaFoldDB" id="A0AAN9BSC0"/>
<reference evidence="3 4" key="1">
    <citation type="submission" date="2024-02" db="EMBL/GenBank/DDBJ databases">
        <title>Chromosome-scale genome assembly of the rough periwinkle Littorina saxatilis.</title>
        <authorList>
            <person name="De Jode A."/>
            <person name="Faria R."/>
            <person name="Formenti G."/>
            <person name="Sims Y."/>
            <person name="Smith T.P."/>
            <person name="Tracey A."/>
            <person name="Wood J.M.D."/>
            <person name="Zagrodzka Z.B."/>
            <person name="Johannesson K."/>
            <person name="Butlin R.K."/>
            <person name="Leder E.H."/>
        </authorList>
    </citation>
    <scope>NUCLEOTIDE SEQUENCE [LARGE SCALE GENOMIC DNA]</scope>
    <source>
        <strain evidence="3">Snail1</strain>
        <tissue evidence="3">Muscle</tissue>
    </source>
</reference>
<dbReference type="GO" id="GO:0032418">
    <property type="term" value="P:lysosome localization"/>
    <property type="evidence" value="ECO:0007669"/>
    <property type="project" value="TreeGrafter"/>
</dbReference>
<evidence type="ECO:0000313" key="3">
    <source>
        <dbReference type="EMBL" id="KAK7111173.1"/>
    </source>
</evidence>
<feature type="region of interest" description="Disordered" evidence="2">
    <location>
        <begin position="1"/>
        <end position="25"/>
    </location>
</feature>
<dbReference type="EMBL" id="JBAMIC010000002">
    <property type="protein sequence ID" value="KAK7111173.1"/>
    <property type="molecule type" value="Genomic_DNA"/>
</dbReference>
<dbReference type="GO" id="GO:0000930">
    <property type="term" value="C:gamma-tubulin complex"/>
    <property type="evidence" value="ECO:0007669"/>
    <property type="project" value="TreeGrafter"/>
</dbReference>
<comment type="caution">
    <text evidence="3">The sequence shown here is derived from an EMBL/GenBank/DDBJ whole genome shotgun (WGS) entry which is preliminary data.</text>
</comment>
<gene>
    <name evidence="3" type="ORF">V1264_010855</name>
</gene>
<dbReference type="PANTHER" id="PTHR46479:SF1">
    <property type="entry name" value="BIOGENESIS OF LYSOSOME-RELATED ORGANELLES COMPLEX 1 SUBUNIT 2"/>
    <property type="match status" value="1"/>
</dbReference>
<dbReference type="GO" id="GO:0099078">
    <property type="term" value="C:BORC complex"/>
    <property type="evidence" value="ECO:0007669"/>
    <property type="project" value="TreeGrafter"/>
</dbReference>
<name>A0AAN9BSC0_9CAEN</name>
<dbReference type="PANTHER" id="PTHR46479">
    <property type="entry name" value="BIOGENESIS OF LYSOSOME-RELATED ORGANELLES COMPLEX 1 SUBUNIT 2"/>
    <property type="match status" value="1"/>
</dbReference>
<proteinExistence type="inferred from homology"/>
<dbReference type="GO" id="GO:0016197">
    <property type="term" value="P:endosomal transport"/>
    <property type="evidence" value="ECO:0007669"/>
    <property type="project" value="TreeGrafter"/>
</dbReference>
<dbReference type="GO" id="GO:0031083">
    <property type="term" value="C:BLOC-1 complex"/>
    <property type="evidence" value="ECO:0007669"/>
    <property type="project" value="TreeGrafter"/>
</dbReference>